<proteinExistence type="predicted"/>
<accession>A0A2T3A6S9</accession>
<dbReference type="Proteomes" id="UP000241462">
    <property type="component" value="Unassembled WGS sequence"/>
</dbReference>
<dbReference type="EMBL" id="KZ678451">
    <property type="protein sequence ID" value="PSR83965.1"/>
    <property type="molecule type" value="Genomic_DNA"/>
</dbReference>
<keyword evidence="2" id="KW-1185">Reference proteome</keyword>
<protein>
    <submittedName>
        <fullName evidence="1">Uncharacterized protein</fullName>
    </submittedName>
</protein>
<reference evidence="1 2" key="1">
    <citation type="journal article" date="2018" name="Mycol. Prog.">
        <title>Coniella lustricola, a new species from submerged detritus.</title>
        <authorList>
            <person name="Raudabaugh D.B."/>
            <person name="Iturriaga T."/>
            <person name="Carver A."/>
            <person name="Mondo S."/>
            <person name="Pangilinan J."/>
            <person name="Lipzen A."/>
            <person name="He G."/>
            <person name="Amirebrahimi M."/>
            <person name="Grigoriev I.V."/>
            <person name="Miller A.N."/>
        </authorList>
    </citation>
    <scope>NUCLEOTIDE SEQUENCE [LARGE SCALE GENOMIC DNA]</scope>
    <source>
        <strain evidence="1 2">B22-T-1</strain>
    </source>
</reference>
<dbReference type="InParanoid" id="A0A2T3A6S9"/>
<dbReference type="AlphaFoldDB" id="A0A2T3A6S9"/>
<evidence type="ECO:0000313" key="1">
    <source>
        <dbReference type="EMBL" id="PSR83965.1"/>
    </source>
</evidence>
<sequence length="207" mass="21093">MVRADLAASCHTSAGPPVAERVVLETSGSSKARLAGLGLRLIADRKQGGQQGSSDWGTLATPLFLHSRIHWHPRPIILASAPGPAADLGLALQARQAYFAQMSVCSIVRSKVFGLGPSALGPTQSGPHSQFPLDAPVLHARASAPPAGCGRCTVQVRMCVSPPTSSPSSTCSPAAATSALEHCSTASNRAACLGIPSEQLSSAAKLG</sequence>
<name>A0A2T3A6S9_9PEZI</name>
<evidence type="ECO:0000313" key="2">
    <source>
        <dbReference type="Proteomes" id="UP000241462"/>
    </source>
</evidence>
<organism evidence="1 2">
    <name type="scientific">Coniella lustricola</name>
    <dbReference type="NCBI Taxonomy" id="2025994"/>
    <lineage>
        <taxon>Eukaryota</taxon>
        <taxon>Fungi</taxon>
        <taxon>Dikarya</taxon>
        <taxon>Ascomycota</taxon>
        <taxon>Pezizomycotina</taxon>
        <taxon>Sordariomycetes</taxon>
        <taxon>Sordariomycetidae</taxon>
        <taxon>Diaporthales</taxon>
        <taxon>Schizoparmaceae</taxon>
        <taxon>Coniella</taxon>
    </lineage>
</organism>
<gene>
    <name evidence="1" type="ORF">BD289DRAFT_273446</name>
</gene>